<dbReference type="GO" id="GO:0005886">
    <property type="term" value="C:plasma membrane"/>
    <property type="evidence" value="ECO:0007669"/>
    <property type="project" value="TreeGrafter"/>
</dbReference>
<dbReference type="EMBL" id="NCKU01000063">
    <property type="protein sequence ID" value="RWS17524.1"/>
    <property type="molecule type" value="Genomic_DNA"/>
</dbReference>
<dbReference type="GO" id="GO:0051480">
    <property type="term" value="P:regulation of cytosolic calcium ion concentration"/>
    <property type="evidence" value="ECO:0007669"/>
    <property type="project" value="TreeGrafter"/>
</dbReference>
<dbReference type="GO" id="GO:0015279">
    <property type="term" value="F:store-operated calcium channel activity"/>
    <property type="evidence" value="ECO:0007669"/>
    <property type="project" value="TreeGrafter"/>
</dbReference>
<dbReference type="STRING" id="1965070.A0A3S3R2L6"/>
<dbReference type="EMBL" id="NCKU01000099">
    <property type="protein sequence ID" value="RWS17272.1"/>
    <property type="molecule type" value="Genomic_DNA"/>
</dbReference>
<accession>A0A3S3R2L6</accession>
<organism evidence="6 7">
    <name type="scientific">Dinothrombium tinctorium</name>
    <dbReference type="NCBI Taxonomy" id="1965070"/>
    <lineage>
        <taxon>Eukaryota</taxon>
        <taxon>Metazoa</taxon>
        <taxon>Ecdysozoa</taxon>
        <taxon>Arthropoda</taxon>
        <taxon>Chelicerata</taxon>
        <taxon>Arachnida</taxon>
        <taxon>Acari</taxon>
        <taxon>Acariformes</taxon>
        <taxon>Trombidiformes</taxon>
        <taxon>Prostigmata</taxon>
        <taxon>Anystina</taxon>
        <taxon>Parasitengona</taxon>
        <taxon>Trombidioidea</taxon>
        <taxon>Trombidiidae</taxon>
        <taxon>Dinothrombium</taxon>
    </lineage>
</organism>
<evidence type="ECO:0000313" key="7">
    <source>
        <dbReference type="Proteomes" id="UP000285301"/>
    </source>
</evidence>
<evidence type="ECO:0000256" key="2">
    <source>
        <dbReference type="ARBA" id="ARBA00023065"/>
    </source>
</evidence>
<evidence type="ECO:0000313" key="4">
    <source>
        <dbReference type="EMBL" id="RWS17272.1"/>
    </source>
</evidence>
<dbReference type="PANTHER" id="PTHR10117">
    <property type="entry name" value="TRANSIENT RECEPTOR POTENTIAL CHANNEL"/>
    <property type="match status" value="1"/>
</dbReference>
<name>A0A3S3R2L6_9ACAR</name>
<dbReference type="EMBL" id="NCKU01000065">
    <property type="protein sequence ID" value="RWS17515.1"/>
    <property type="molecule type" value="Genomic_DNA"/>
</dbReference>
<dbReference type="OrthoDB" id="6421124at2759"/>
<comment type="caution">
    <text evidence="6">The sequence shown here is derived from an EMBL/GenBank/DDBJ whole genome shotgun (WGS) entry which is preliminary data.</text>
</comment>
<dbReference type="InterPro" id="IPR002153">
    <property type="entry name" value="TRPC_channel"/>
</dbReference>
<sequence length="156" mass="18446">MGYFDEGSTLPPPYNIIISPKSAVKAFGNFKNTFREWRNKSKKQSNIERNEKVATKNKKEKLKQLIHYKEVMKRLVCRYIYSRKKQMRADGVNEDDLLEIKQDISSLRFELREERKREAARMLTKLDSIKRDLIRALHASDVSSFTSQRMESVDEL</sequence>
<dbReference type="GO" id="GO:0007338">
    <property type="term" value="P:single fertilization"/>
    <property type="evidence" value="ECO:0007669"/>
    <property type="project" value="TreeGrafter"/>
</dbReference>
<dbReference type="AlphaFoldDB" id="A0A3S3R2L6"/>
<evidence type="ECO:0000256" key="3">
    <source>
        <dbReference type="ARBA" id="ARBA00023303"/>
    </source>
</evidence>
<dbReference type="Proteomes" id="UP000285301">
    <property type="component" value="Unassembled WGS sequence"/>
</dbReference>
<keyword evidence="7" id="KW-1185">Reference proteome</keyword>
<keyword evidence="6" id="KW-0675">Receptor</keyword>
<keyword evidence="3" id="KW-0407">Ion channel</keyword>
<dbReference type="GO" id="GO:0034703">
    <property type="term" value="C:cation channel complex"/>
    <property type="evidence" value="ECO:0007669"/>
    <property type="project" value="TreeGrafter"/>
</dbReference>
<keyword evidence="1" id="KW-0813">Transport</keyword>
<reference evidence="6" key="2">
    <citation type="submission" date="2018-11" db="EMBL/GenBank/DDBJ databases">
        <title>Trombidioid mite genomics.</title>
        <authorList>
            <person name="Dong X."/>
        </authorList>
    </citation>
    <scope>NUCLEOTIDE SEQUENCE</scope>
    <source>
        <strain evidence="6">UoL-WK</strain>
    </source>
</reference>
<evidence type="ECO:0000256" key="1">
    <source>
        <dbReference type="ARBA" id="ARBA00022448"/>
    </source>
</evidence>
<gene>
    <name evidence="5" type="ORF">B4U79_09012</name>
    <name evidence="4" type="ORF">B4U79_09935</name>
    <name evidence="6" type="ORF">B4U79_10128</name>
</gene>
<evidence type="ECO:0000313" key="5">
    <source>
        <dbReference type="EMBL" id="RWS17515.1"/>
    </source>
</evidence>
<reference evidence="6 7" key="1">
    <citation type="journal article" date="2018" name="Gigascience">
        <title>Genomes of trombidid mites reveal novel predicted allergens and laterally-transferred genes associated with secondary metabolism.</title>
        <authorList>
            <person name="Dong X."/>
            <person name="Chaisiri K."/>
            <person name="Xia D."/>
            <person name="Armstrong S.D."/>
            <person name="Fang Y."/>
            <person name="Donnelly M.J."/>
            <person name="Kadowaki T."/>
            <person name="McGarry J.W."/>
            <person name="Darby A.C."/>
            <person name="Makepeace B.L."/>
        </authorList>
    </citation>
    <scope>NUCLEOTIDE SEQUENCE [LARGE SCALE GENOMIC DNA]</scope>
    <source>
        <strain evidence="6">UoL-WK</strain>
    </source>
</reference>
<keyword evidence="2" id="KW-0406">Ion transport</keyword>
<dbReference type="GO" id="GO:0070679">
    <property type="term" value="F:inositol 1,4,5 trisphosphate binding"/>
    <property type="evidence" value="ECO:0007669"/>
    <property type="project" value="TreeGrafter"/>
</dbReference>
<evidence type="ECO:0000313" key="6">
    <source>
        <dbReference type="EMBL" id="RWS17524.1"/>
    </source>
</evidence>
<proteinExistence type="predicted"/>
<dbReference type="PANTHER" id="PTHR10117:SF80">
    <property type="entry name" value="TRANSIENT-RECEPTOR-POTENTIAL-LIKE PROTEIN"/>
    <property type="match status" value="1"/>
</dbReference>
<protein>
    <submittedName>
        <fullName evidence="6">Transient receptor potential ion channel subfamily C trp-1-like splice variant A</fullName>
    </submittedName>
</protein>